<dbReference type="AlphaFoldDB" id="A0A502G8C9"/>
<evidence type="ECO:0000313" key="3">
    <source>
        <dbReference type="Proteomes" id="UP000317663"/>
    </source>
</evidence>
<gene>
    <name evidence="2" type="ORF">EAH77_19625</name>
</gene>
<dbReference type="Proteomes" id="UP000317663">
    <property type="component" value="Unassembled WGS sequence"/>
</dbReference>
<organism evidence="2 3">
    <name type="scientific">Ewingella americana</name>
    <dbReference type="NCBI Taxonomy" id="41202"/>
    <lineage>
        <taxon>Bacteria</taxon>
        <taxon>Pseudomonadati</taxon>
        <taxon>Pseudomonadota</taxon>
        <taxon>Gammaproteobacteria</taxon>
        <taxon>Enterobacterales</taxon>
        <taxon>Yersiniaceae</taxon>
        <taxon>Ewingella</taxon>
    </lineage>
</organism>
<sequence>MSLKNWFGGGKRPPEGPPDTPSDPTLPDPPPEPPVAEGPRVPVTLEDITRGMQLAASSANQLIAHQYMQALDPFFEHMDDGSLMPRTLIMQLDEKNHFELPLVALATPRGLMLEKMKVHLTVRTDGVEQLSAGPDSGQDNVSRFHVSLSPASKDSEGRDSRHVEIEMQFTVLEPPESVMRLIDEYTNRVIPIPNVKESADE</sequence>
<proteinExistence type="predicted"/>
<dbReference type="EMBL" id="RCZD01000012">
    <property type="protein sequence ID" value="TPG57882.1"/>
    <property type="molecule type" value="Genomic_DNA"/>
</dbReference>
<dbReference type="InterPro" id="IPR024510">
    <property type="entry name" value="DUF2589"/>
</dbReference>
<feature type="region of interest" description="Disordered" evidence="1">
    <location>
        <begin position="1"/>
        <end position="40"/>
    </location>
</feature>
<feature type="compositionally biased region" description="Pro residues" evidence="1">
    <location>
        <begin position="15"/>
        <end position="36"/>
    </location>
</feature>
<keyword evidence="3" id="KW-1185">Reference proteome</keyword>
<dbReference type="OrthoDB" id="6566323at2"/>
<dbReference type="Pfam" id="PF11655">
    <property type="entry name" value="DUF2589"/>
    <property type="match status" value="1"/>
</dbReference>
<evidence type="ECO:0000256" key="1">
    <source>
        <dbReference type="SAM" id="MobiDB-lite"/>
    </source>
</evidence>
<name>A0A502G8C9_9GAMM</name>
<protein>
    <submittedName>
        <fullName evidence="2">DUF2589 domain-containing protein</fullName>
    </submittedName>
</protein>
<comment type="caution">
    <text evidence="2">The sequence shown here is derived from an EMBL/GenBank/DDBJ whole genome shotgun (WGS) entry which is preliminary data.</text>
</comment>
<accession>A0A502G8C9</accession>
<reference evidence="2 3" key="1">
    <citation type="journal article" date="2019" name="Environ. Microbiol.">
        <title>Species interactions and distinct microbial communities in high Arctic permafrost affected cryosols are associated with the CH4 and CO2 gas fluxes.</title>
        <authorList>
            <person name="Altshuler I."/>
            <person name="Hamel J."/>
            <person name="Turney S."/>
            <person name="Magnuson E."/>
            <person name="Levesque R."/>
            <person name="Greer C."/>
            <person name="Whyte L.G."/>
        </authorList>
    </citation>
    <scope>NUCLEOTIDE SEQUENCE [LARGE SCALE GENOMIC DNA]</scope>
    <source>
        <strain evidence="2 3">E4</strain>
    </source>
</reference>
<evidence type="ECO:0000313" key="2">
    <source>
        <dbReference type="EMBL" id="TPG57882.1"/>
    </source>
</evidence>
<dbReference type="RefSeq" id="WP_140474486.1">
    <property type="nucleotide sequence ID" value="NZ_RCZD01000012.1"/>
</dbReference>